<name>A0A498LQH5_LABRO</name>
<evidence type="ECO:0000256" key="1">
    <source>
        <dbReference type="ARBA" id="ARBA00005429"/>
    </source>
</evidence>
<dbReference type="Pfam" id="PF05049">
    <property type="entry name" value="IIGP"/>
    <property type="match status" value="2"/>
</dbReference>
<feature type="region of interest" description="Disordered" evidence="9">
    <location>
        <begin position="121"/>
        <end position="155"/>
    </location>
</feature>
<dbReference type="GO" id="GO:0008270">
    <property type="term" value="F:zinc ion binding"/>
    <property type="evidence" value="ECO:0007669"/>
    <property type="project" value="UniProtKB-KW"/>
</dbReference>
<evidence type="ECO:0000313" key="14">
    <source>
        <dbReference type="Proteomes" id="UP000290572"/>
    </source>
</evidence>
<evidence type="ECO:0000256" key="2">
    <source>
        <dbReference type="ARBA" id="ARBA00022723"/>
    </source>
</evidence>
<dbReference type="InterPro" id="IPR007743">
    <property type="entry name" value="Immunity-related_GTPase-like"/>
</dbReference>
<evidence type="ECO:0000256" key="3">
    <source>
        <dbReference type="ARBA" id="ARBA00022741"/>
    </source>
</evidence>
<dbReference type="InterPro" id="IPR011992">
    <property type="entry name" value="EF-hand-dom_pair"/>
</dbReference>
<evidence type="ECO:0000256" key="8">
    <source>
        <dbReference type="PROSITE-ProRule" id="PRU00175"/>
    </source>
</evidence>
<dbReference type="GO" id="GO:0016020">
    <property type="term" value="C:membrane"/>
    <property type="evidence" value="ECO:0007669"/>
    <property type="project" value="InterPro"/>
</dbReference>
<dbReference type="EMBL" id="QBIY01013221">
    <property type="protein sequence ID" value="RXN09992.1"/>
    <property type="molecule type" value="Genomic_DNA"/>
</dbReference>
<reference evidence="13 14" key="1">
    <citation type="submission" date="2018-03" db="EMBL/GenBank/DDBJ databases">
        <title>Draft genome sequence of Rohu Carp (Labeo rohita).</title>
        <authorList>
            <person name="Das P."/>
            <person name="Kushwaha B."/>
            <person name="Joshi C.G."/>
            <person name="Kumar D."/>
            <person name="Nagpure N.S."/>
            <person name="Sahoo L."/>
            <person name="Das S.P."/>
            <person name="Bit A."/>
            <person name="Patnaik S."/>
            <person name="Meher P.K."/>
            <person name="Jayasankar P."/>
            <person name="Koringa P.G."/>
            <person name="Patel N.V."/>
            <person name="Hinsu A.T."/>
            <person name="Kumar R."/>
            <person name="Pandey M."/>
            <person name="Agarwal S."/>
            <person name="Srivastava S."/>
            <person name="Singh M."/>
            <person name="Iquebal M.A."/>
            <person name="Jaiswal S."/>
            <person name="Angadi U.B."/>
            <person name="Kumar N."/>
            <person name="Raza M."/>
            <person name="Shah T.M."/>
            <person name="Rai A."/>
            <person name="Jena J.K."/>
        </authorList>
    </citation>
    <scope>NUCLEOTIDE SEQUENCE [LARGE SCALE GENOMIC DNA]</scope>
    <source>
        <strain evidence="13">DASCIFA01</strain>
        <tissue evidence="13">Testis</tissue>
    </source>
</reference>
<proteinExistence type="inferred from homology"/>
<gene>
    <name evidence="13" type="ORF">ROHU_031085</name>
</gene>
<sequence>MRRVHYFEEGMEAMALKSTVDLTCNDHISIFEFDIFTRLFQPWSTLLRNWNHLAVTHPGYMAFLTYDQEQYELYCEIGSTFQLCKICTERDKDTRIQPCGHLLCQPCLTGWQISQEEYQVPRSSLSPPPLPPKRHPLSPCPSPKPPSRSFSIGTQKVKHGSWSENMLRQTSSDRFNMPPKIQEDHLNKIKDVFASENPGKIPHQLMSLLEVFDRFKIDIAVTGESGAGKSSLINALLGLNPDDTGAAQTGVVETTKEATKYQHPNLPHIRLWDLPGMGTPSFTSKSYVKTVNFDLYDMFMLVISERVRENNVLLIDEIEQRKKPFYLIRTKIDNDVRRKKSKYAKMRALDQMRQDCEKNLKEKNLDRHVFLVSAHDTEDYEFQKLMHTFTDDVFQLRAEVFSDFLDKMLHGGWLRARYATNHIQQTGKLETEDITELQNMCKRTGFGAAKVRDVLEALSHFQLDVAVLGEMGSGASTLVKALIGLENEECGAADVSISNPAMSLGYPDVRFWDISGIEAVMDYSMYEMKQGLNSYDFYIIIVSDRQKARHLKLAKAVEELRKHYLFVYTKVDCHLQSQSDLCSDETEILDELRVQFMKELKMANLSEQQIFLINSLDRCAFDFVSLESALSSDLNTVRASAFAYYIARTVREQ</sequence>
<comment type="caution">
    <text evidence="13">The sequence shown here is derived from an EMBL/GenBank/DDBJ whole genome shotgun (WGS) entry which is preliminary data.</text>
</comment>
<dbReference type="GO" id="GO:0005509">
    <property type="term" value="F:calcium ion binding"/>
    <property type="evidence" value="ECO:0007669"/>
    <property type="project" value="InterPro"/>
</dbReference>
<dbReference type="Pfam" id="PF00097">
    <property type="entry name" value="zf-C3HC4"/>
    <property type="match status" value="1"/>
</dbReference>
<dbReference type="STRING" id="84645.A0A498LQH5"/>
<feature type="domain" description="RING-type" evidence="10">
    <location>
        <begin position="84"/>
        <end position="144"/>
    </location>
</feature>
<evidence type="ECO:0000256" key="6">
    <source>
        <dbReference type="ARBA" id="ARBA00022833"/>
    </source>
</evidence>
<keyword evidence="5" id="KW-0378">Hydrolase</keyword>
<dbReference type="SUPFAM" id="SSF47473">
    <property type="entry name" value="EF-hand"/>
    <property type="match status" value="1"/>
</dbReference>
<dbReference type="SUPFAM" id="SSF52540">
    <property type="entry name" value="P-loop containing nucleoside triphosphate hydrolases"/>
    <property type="match status" value="2"/>
</dbReference>
<dbReference type="SUPFAM" id="SSF57850">
    <property type="entry name" value="RING/U-box"/>
    <property type="match status" value="1"/>
</dbReference>
<keyword evidence="6" id="KW-0862">Zinc</keyword>
<dbReference type="PROSITE" id="PS51716">
    <property type="entry name" value="G_IRG"/>
    <property type="match status" value="2"/>
</dbReference>
<accession>A0A498LQH5</accession>
<dbReference type="Gene3D" id="3.30.40.10">
    <property type="entry name" value="Zinc/RING finger domain, C3HC4 (zinc finger)"/>
    <property type="match status" value="1"/>
</dbReference>
<evidence type="ECO:0000256" key="4">
    <source>
        <dbReference type="ARBA" id="ARBA00022771"/>
    </source>
</evidence>
<dbReference type="InterPro" id="IPR018957">
    <property type="entry name" value="Znf_C3HC4_RING-type"/>
</dbReference>
<dbReference type="AlphaFoldDB" id="A0A498LQH5"/>
<dbReference type="InterPro" id="IPR017907">
    <property type="entry name" value="Znf_RING_CS"/>
</dbReference>
<dbReference type="GO" id="GO:0001784">
    <property type="term" value="F:phosphotyrosine residue binding"/>
    <property type="evidence" value="ECO:0007669"/>
    <property type="project" value="InterPro"/>
</dbReference>
<dbReference type="Gene3D" id="1.10.238.10">
    <property type="entry name" value="EF-hand"/>
    <property type="match status" value="1"/>
</dbReference>
<dbReference type="PROSITE" id="PS51506">
    <property type="entry name" value="CBL_PTB"/>
    <property type="match status" value="1"/>
</dbReference>
<dbReference type="Pfam" id="PF02761">
    <property type="entry name" value="Cbl_N2"/>
    <property type="match status" value="1"/>
</dbReference>
<evidence type="ECO:0000256" key="7">
    <source>
        <dbReference type="ARBA" id="ARBA00023134"/>
    </source>
</evidence>
<evidence type="ECO:0000259" key="10">
    <source>
        <dbReference type="PROSITE" id="PS50089"/>
    </source>
</evidence>
<dbReference type="PANTHER" id="PTHR32341">
    <property type="entry name" value="INTERFERON-INDUCIBLE GTPASE"/>
    <property type="match status" value="1"/>
</dbReference>
<organism evidence="13 14">
    <name type="scientific">Labeo rohita</name>
    <name type="common">Indian major carp</name>
    <name type="synonym">Cyprinus rohita</name>
    <dbReference type="NCBI Taxonomy" id="84645"/>
    <lineage>
        <taxon>Eukaryota</taxon>
        <taxon>Metazoa</taxon>
        <taxon>Chordata</taxon>
        <taxon>Craniata</taxon>
        <taxon>Vertebrata</taxon>
        <taxon>Euteleostomi</taxon>
        <taxon>Actinopterygii</taxon>
        <taxon>Neopterygii</taxon>
        <taxon>Teleostei</taxon>
        <taxon>Ostariophysi</taxon>
        <taxon>Cypriniformes</taxon>
        <taxon>Cyprinidae</taxon>
        <taxon>Labeoninae</taxon>
        <taxon>Labeonini</taxon>
        <taxon>Labeo</taxon>
    </lineage>
</organism>
<dbReference type="InterPro" id="IPR014741">
    <property type="entry name" value="Adaptor_Cbl_EF_hand-like"/>
</dbReference>
<evidence type="ECO:0000259" key="12">
    <source>
        <dbReference type="PROSITE" id="PS51716"/>
    </source>
</evidence>
<keyword evidence="3" id="KW-0547">Nucleotide-binding</keyword>
<comment type="similarity">
    <text evidence="1">Belongs to the TRAFAC class dynamin-like GTPase superfamily. IRG family.</text>
</comment>
<evidence type="ECO:0000256" key="5">
    <source>
        <dbReference type="ARBA" id="ARBA00022801"/>
    </source>
</evidence>
<dbReference type="InterPro" id="IPR024159">
    <property type="entry name" value="Cbl_PTB"/>
</dbReference>
<dbReference type="PANTHER" id="PTHR32341:SF10">
    <property type="entry name" value="INTERFERON-INDUCIBLE GTPASE 5"/>
    <property type="match status" value="1"/>
</dbReference>
<dbReference type="InterPro" id="IPR001841">
    <property type="entry name" value="Znf_RING"/>
</dbReference>
<keyword evidence="14" id="KW-1185">Reference proteome</keyword>
<evidence type="ECO:0000313" key="13">
    <source>
        <dbReference type="EMBL" id="RXN09992.1"/>
    </source>
</evidence>
<keyword evidence="4 8" id="KW-0863">Zinc-finger</keyword>
<feature type="domain" description="IRG-type G" evidence="12">
    <location>
        <begin position="461"/>
        <end position="633"/>
    </location>
</feature>
<keyword evidence="2" id="KW-0479">Metal-binding</keyword>
<protein>
    <submittedName>
        <fullName evidence="13">Interferon-inducible GTPase 1-like protein</fullName>
    </submittedName>
</protein>
<feature type="domain" description="Cbl-PTB" evidence="11">
    <location>
        <begin position="1"/>
        <end position="132"/>
    </location>
</feature>
<dbReference type="InterPro" id="IPR027417">
    <property type="entry name" value="P-loop_NTPase"/>
</dbReference>
<dbReference type="PROSITE" id="PS00518">
    <property type="entry name" value="ZF_RING_1"/>
    <property type="match status" value="1"/>
</dbReference>
<dbReference type="Gene3D" id="3.40.50.300">
    <property type="entry name" value="P-loop containing nucleotide triphosphate hydrolases"/>
    <property type="match status" value="2"/>
</dbReference>
<dbReference type="InterPro" id="IPR013083">
    <property type="entry name" value="Znf_RING/FYVE/PHD"/>
</dbReference>
<dbReference type="InterPro" id="IPR030385">
    <property type="entry name" value="G_IRG_dom"/>
</dbReference>
<keyword evidence="7" id="KW-0342">GTP-binding</keyword>
<dbReference type="FunFam" id="3.40.50.300:FF:000541">
    <property type="entry name" value="Immunity related GTPase M"/>
    <property type="match status" value="1"/>
</dbReference>
<dbReference type="Proteomes" id="UP000290572">
    <property type="component" value="Unassembled WGS sequence"/>
</dbReference>
<dbReference type="PROSITE" id="PS50089">
    <property type="entry name" value="ZF_RING_2"/>
    <property type="match status" value="1"/>
</dbReference>
<feature type="domain" description="IRG-type G" evidence="12">
    <location>
        <begin position="215"/>
        <end position="392"/>
    </location>
</feature>
<evidence type="ECO:0000256" key="9">
    <source>
        <dbReference type="SAM" id="MobiDB-lite"/>
    </source>
</evidence>
<dbReference type="InterPro" id="IPR051515">
    <property type="entry name" value="IRG"/>
</dbReference>
<dbReference type="GO" id="GO:0016787">
    <property type="term" value="F:hydrolase activity"/>
    <property type="evidence" value="ECO:0007669"/>
    <property type="project" value="UniProtKB-KW"/>
</dbReference>
<dbReference type="GO" id="GO:0005525">
    <property type="term" value="F:GTP binding"/>
    <property type="evidence" value="ECO:0007669"/>
    <property type="project" value="UniProtKB-KW"/>
</dbReference>
<evidence type="ECO:0000259" key="11">
    <source>
        <dbReference type="PROSITE" id="PS51506"/>
    </source>
</evidence>